<feature type="compositionally biased region" description="Polar residues" evidence="1">
    <location>
        <begin position="379"/>
        <end position="393"/>
    </location>
</feature>
<feature type="region of interest" description="Disordered" evidence="1">
    <location>
        <begin position="160"/>
        <end position="309"/>
    </location>
</feature>
<organism evidence="2 3">
    <name type="scientific">Armillaria tabescens</name>
    <name type="common">Ringless honey mushroom</name>
    <name type="synonym">Agaricus tabescens</name>
    <dbReference type="NCBI Taxonomy" id="1929756"/>
    <lineage>
        <taxon>Eukaryota</taxon>
        <taxon>Fungi</taxon>
        <taxon>Dikarya</taxon>
        <taxon>Basidiomycota</taxon>
        <taxon>Agaricomycotina</taxon>
        <taxon>Agaricomycetes</taxon>
        <taxon>Agaricomycetidae</taxon>
        <taxon>Agaricales</taxon>
        <taxon>Marasmiineae</taxon>
        <taxon>Physalacriaceae</taxon>
        <taxon>Desarmillaria</taxon>
    </lineage>
</organism>
<feature type="region of interest" description="Disordered" evidence="1">
    <location>
        <begin position="701"/>
        <end position="758"/>
    </location>
</feature>
<reference evidence="2" key="1">
    <citation type="submission" date="2023-06" db="EMBL/GenBank/DDBJ databases">
        <authorList>
            <consortium name="Lawrence Berkeley National Laboratory"/>
            <person name="Ahrendt S."/>
            <person name="Sahu N."/>
            <person name="Indic B."/>
            <person name="Wong-Bajracharya J."/>
            <person name="Merenyi Z."/>
            <person name="Ke H.-M."/>
            <person name="Monk M."/>
            <person name="Kocsube S."/>
            <person name="Drula E."/>
            <person name="Lipzen A."/>
            <person name="Balint B."/>
            <person name="Henrissat B."/>
            <person name="Andreopoulos B."/>
            <person name="Martin F.M."/>
            <person name="Harder C.B."/>
            <person name="Rigling D."/>
            <person name="Ford K.L."/>
            <person name="Foster G.D."/>
            <person name="Pangilinan J."/>
            <person name="Papanicolaou A."/>
            <person name="Barry K."/>
            <person name="LaButti K."/>
            <person name="Viragh M."/>
            <person name="Koriabine M."/>
            <person name="Yan M."/>
            <person name="Riley R."/>
            <person name="Champramary S."/>
            <person name="Plett K.L."/>
            <person name="Tsai I.J."/>
            <person name="Slot J."/>
            <person name="Sipos G."/>
            <person name="Plett J."/>
            <person name="Nagy L.G."/>
            <person name="Grigoriev I.V."/>
        </authorList>
    </citation>
    <scope>NUCLEOTIDE SEQUENCE</scope>
    <source>
        <strain evidence="2">CCBAS 213</strain>
    </source>
</reference>
<accession>A0AA39NFI8</accession>
<evidence type="ECO:0000313" key="3">
    <source>
        <dbReference type="Proteomes" id="UP001175211"/>
    </source>
</evidence>
<feature type="compositionally biased region" description="Basic and acidic residues" evidence="1">
    <location>
        <begin position="1017"/>
        <end position="1048"/>
    </location>
</feature>
<feature type="region of interest" description="Disordered" evidence="1">
    <location>
        <begin position="819"/>
        <end position="881"/>
    </location>
</feature>
<dbReference type="GeneID" id="85349116"/>
<gene>
    <name evidence="2" type="ORF">EV420DRAFT_1059154</name>
</gene>
<feature type="region of interest" description="Disordered" evidence="1">
    <location>
        <begin position="999"/>
        <end position="1060"/>
    </location>
</feature>
<feature type="compositionally biased region" description="Acidic residues" evidence="1">
    <location>
        <begin position="485"/>
        <end position="506"/>
    </location>
</feature>
<evidence type="ECO:0000313" key="2">
    <source>
        <dbReference type="EMBL" id="KAK0464694.1"/>
    </source>
</evidence>
<dbReference type="Proteomes" id="UP001175211">
    <property type="component" value="Unassembled WGS sequence"/>
</dbReference>
<evidence type="ECO:0000256" key="1">
    <source>
        <dbReference type="SAM" id="MobiDB-lite"/>
    </source>
</evidence>
<keyword evidence="3" id="KW-1185">Reference proteome</keyword>
<feature type="compositionally biased region" description="Polar residues" evidence="1">
    <location>
        <begin position="851"/>
        <end position="864"/>
    </location>
</feature>
<name>A0AA39NFI8_ARMTA</name>
<feature type="region of interest" description="Disordered" evidence="1">
    <location>
        <begin position="922"/>
        <end position="961"/>
    </location>
</feature>
<feature type="region of interest" description="Disordered" evidence="1">
    <location>
        <begin position="333"/>
        <end position="506"/>
    </location>
</feature>
<dbReference type="AlphaFoldDB" id="A0AA39NFI8"/>
<feature type="compositionally biased region" description="Low complexity" evidence="1">
    <location>
        <begin position="78"/>
        <end position="89"/>
    </location>
</feature>
<feature type="region of interest" description="Disordered" evidence="1">
    <location>
        <begin position="20"/>
        <end position="106"/>
    </location>
</feature>
<sequence>MENISPSLYSTTPRLDLRRLAASSHNDAARMLISPPPEEELRMSRNTPRSGSQTKRKRQTKPPQQSTPNPKPRKQLRSRTPSPSRIRSPYKTVLLQSPHANNPNADYIIPTAYSRRRSTTPVVVPYEPPTDIFTSPREVVVSPVIRTPKRRTKLAVTVKKEPPVIDLSEPMPPPSPTDDPLLLSAPPKEILPRRSVTKPRWSLPPSSPQQSSSSPPNEAPSYFQFDPPPDTSLDMDVDEPFNNILFGDNFGGDGWSDSDDDDVEMQGQGEYTGKWKMKVVKTKNDPPSSATRTRMEHWGRPISPHPCRRQRVSCVVEEEDDDNEAEEPVILKKATLQQRQNDNALCDPLPSIDDDDKGAAEKNKLGLISVGIENEGQDPDNSQDNASQAMQINQEDQDQQEEREVREMSIGPDQDEPSVESAASEPPNNDAEKESQAREMLIERDVPAPPEPVVEPVPATVSVSEERHVEPEIPVAEMGPNSTPVEEDPDVEDQVDEAMDDSDTSDEEIDMGVIKITSSDPRAAARAAAILKQHDYECYTKAKLLMKERDRKRRRKTMDGGIAKSSPVRLGGAFVTPVKGRRRETLGGVIGDRVYIPGSPVMTLEGLLQQAEVQVASAKKPTSSKLSTEEPSATAKLSNVWTKDEWKLLDMCFTEERYEVGGGNIMAEVDDVDIDAVVWRFLELTPDGRWTRDELEHRSRAIAKKQRSGNAAPPLTPRASPVEWESPATTNPLERWGRRASMDVPDFTPLGRRAMPPARVRKSQAALKMPTPSFRLPEPISTGALFQTLDRQTVEKSPRKVPPLLFAPRYSHLLEEAQAVSRVPPKPEVVAEQEQEQQKMIEDESADNSIDESANASTDQSVTDASIDESVDDSREEAFPQTPAYKRLDAPVAAPRTSIGGRVKGFLFSYLPTMNKTAPVSKRSNPFLGKNQLPLPPLELLEKPRGPITTPVREPAPKQKHPKELVDLNHIPIKPKSMIPKRIPPKRLVELTHVSPEKPAEPVRVRQRTSSGGSVKDLVKGFEAMEKEKKTTGAGELRRVRSVNDTRSRVQTQARPKWRP</sequence>
<feature type="compositionally biased region" description="Polar residues" evidence="1">
    <location>
        <begin position="94"/>
        <end position="104"/>
    </location>
</feature>
<dbReference type="RefSeq" id="XP_060335815.1">
    <property type="nucleotide sequence ID" value="XM_060465568.1"/>
</dbReference>
<feature type="compositionally biased region" description="Low complexity" evidence="1">
    <location>
        <begin position="178"/>
        <end position="187"/>
    </location>
</feature>
<feature type="compositionally biased region" description="Basic and acidic residues" evidence="1">
    <location>
        <begin position="430"/>
        <end position="446"/>
    </location>
</feature>
<proteinExistence type="predicted"/>
<comment type="caution">
    <text evidence="2">The sequence shown here is derived from an EMBL/GenBank/DDBJ whole genome shotgun (WGS) entry which is preliminary data.</text>
</comment>
<dbReference type="EMBL" id="JAUEPS010000006">
    <property type="protein sequence ID" value="KAK0464694.1"/>
    <property type="molecule type" value="Genomic_DNA"/>
</dbReference>
<protein>
    <submittedName>
        <fullName evidence="2">Uncharacterized protein</fullName>
    </submittedName>
</protein>
<feature type="compositionally biased region" description="Polar residues" evidence="1">
    <location>
        <begin position="44"/>
        <end position="53"/>
    </location>
</feature>